<accession>A0AAV3YHV5</accession>
<dbReference type="AlphaFoldDB" id="A0AAV3YHV5"/>
<gene>
    <name evidence="1" type="ORF">PoB_000846100</name>
</gene>
<organism evidence="1 2">
    <name type="scientific">Plakobranchus ocellatus</name>
    <dbReference type="NCBI Taxonomy" id="259542"/>
    <lineage>
        <taxon>Eukaryota</taxon>
        <taxon>Metazoa</taxon>
        <taxon>Spiralia</taxon>
        <taxon>Lophotrochozoa</taxon>
        <taxon>Mollusca</taxon>
        <taxon>Gastropoda</taxon>
        <taxon>Heterobranchia</taxon>
        <taxon>Euthyneura</taxon>
        <taxon>Panpulmonata</taxon>
        <taxon>Sacoglossa</taxon>
        <taxon>Placobranchoidea</taxon>
        <taxon>Plakobranchidae</taxon>
        <taxon>Plakobranchus</taxon>
    </lineage>
</organism>
<reference evidence="1 2" key="1">
    <citation type="journal article" date="2021" name="Elife">
        <title>Chloroplast acquisition without the gene transfer in kleptoplastic sea slugs, Plakobranchus ocellatus.</title>
        <authorList>
            <person name="Maeda T."/>
            <person name="Takahashi S."/>
            <person name="Yoshida T."/>
            <person name="Shimamura S."/>
            <person name="Takaki Y."/>
            <person name="Nagai Y."/>
            <person name="Toyoda A."/>
            <person name="Suzuki Y."/>
            <person name="Arimoto A."/>
            <person name="Ishii H."/>
            <person name="Satoh N."/>
            <person name="Nishiyama T."/>
            <person name="Hasebe M."/>
            <person name="Maruyama T."/>
            <person name="Minagawa J."/>
            <person name="Obokata J."/>
            <person name="Shigenobu S."/>
        </authorList>
    </citation>
    <scope>NUCLEOTIDE SEQUENCE [LARGE SCALE GENOMIC DNA]</scope>
</reference>
<keyword evidence="2" id="KW-1185">Reference proteome</keyword>
<evidence type="ECO:0000313" key="2">
    <source>
        <dbReference type="Proteomes" id="UP000735302"/>
    </source>
</evidence>
<sequence length="122" mass="13050">MYKLVSGEVGAVSGAHDGTGSGVRSVGTQYFFERSLATLSMDTFLILRCCCAKSSTISFSGAPSPLRRYLSWARTVCSPLLSSSGSHPAASSRIAIGVLLQTRRCRRANAILCSHLLVVRPR</sequence>
<protein>
    <submittedName>
        <fullName evidence="1">Uncharacterized protein</fullName>
    </submittedName>
</protein>
<name>A0AAV3YHV5_9GAST</name>
<evidence type="ECO:0000313" key="1">
    <source>
        <dbReference type="EMBL" id="GFN81955.1"/>
    </source>
</evidence>
<proteinExistence type="predicted"/>
<comment type="caution">
    <text evidence="1">The sequence shown here is derived from an EMBL/GenBank/DDBJ whole genome shotgun (WGS) entry which is preliminary data.</text>
</comment>
<dbReference type="Proteomes" id="UP000735302">
    <property type="component" value="Unassembled WGS sequence"/>
</dbReference>
<dbReference type="EMBL" id="BLXT01000975">
    <property type="protein sequence ID" value="GFN81955.1"/>
    <property type="molecule type" value="Genomic_DNA"/>
</dbReference>